<comment type="pathway">
    <text evidence="1">Cofactor biosynthesis; adenosylcobalamin biosynthesis.</text>
</comment>
<dbReference type="Proteomes" id="UP000033695">
    <property type="component" value="Unassembled WGS sequence"/>
</dbReference>
<comment type="caution">
    <text evidence="7">The sequence shown here is derived from an EMBL/GenBank/DDBJ whole genome shotgun (WGS) entry which is preliminary data.</text>
</comment>
<keyword evidence="8" id="KW-1185">Reference proteome</keyword>
<gene>
    <name evidence="7" type="ORF">JG29_14390</name>
</gene>
<dbReference type="HOGENOM" id="CLU_094143_0_0_9"/>
<dbReference type="STRING" id="1218508.JG29_14390"/>
<evidence type="ECO:0000259" key="6">
    <source>
        <dbReference type="Pfam" id="PF05175"/>
    </source>
</evidence>
<dbReference type="NCBIfam" id="NF006138">
    <property type="entry name" value="PRK08287.1"/>
    <property type="match status" value="1"/>
</dbReference>
<dbReference type="GO" id="GO:0032259">
    <property type="term" value="P:methylation"/>
    <property type="evidence" value="ECO:0007669"/>
    <property type="project" value="UniProtKB-KW"/>
</dbReference>
<dbReference type="AlphaFoldDB" id="A0A0F4KQU1"/>
<dbReference type="InterPro" id="IPR050714">
    <property type="entry name" value="Cobalamin_biosynth_MTase"/>
</dbReference>
<dbReference type="RefSeq" id="WP_045923266.1">
    <property type="nucleotide sequence ID" value="NZ_JBHTHW010000005.1"/>
</dbReference>
<name>A0A0F4KQU1_9LACO</name>
<organism evidence="7 8">
    <name type="scientific">Bombilactobacillus mellis</name>
    <dbReference type="NCBI Taxonomy" id="1218508"/>
    <lineage>
        <taxon>Bacteria</taxon>
        <taxon>Bacillati</taxon>
        <taxon>Bacillota</taxon>
        <taxon>Bacilli</taxon>
        <taxon>Lactobacillales</taxon>
        <taxon>Lactobacillaceae</taxon>
        <taxon>Bombilactobacillus</taxon>
    </lineage>
</organism>
<keyword evidence="3" id="KW-0489">Methyltransferase</keyword>
<feature type="domain" description="Methyltransferase small" evidence="6">
    <location>
        <begin position="25"/>
        <end position="153"/>
    </location>
</feature>
<evidence type="ECO:0000313" key="7">
    <source>
        <dbReference type="EMBL" id="KJY48379.1"/>
    </source>
</evidence>
<dbReference type="Pfam" id="PF05175">
    <property type="entry name" value="MTS"/>
    <property type="match status" value="1"/>
</dbReference>
<keyword evidence="4" id="KW-0808">Transferase</keyword>
<evidence type="ECO:0000256" key="5">
    <source>
        <dbReference type="ARBA" id="ARBA00022691"/>
    </source>
</evidence>
<dbReference type="CDD" id="cd02440">
    <property type="entry name" value="AdoMet_MTases"/>
    <property type="match status" value="1"/>
</dbReference>
<protein>
    <submittedName>
        <fullName evidence="7">Precorrin-8W decarboxylase CbiT</fullName>
    </submittedName>
</protein>
<accession>A0A0F4KQU1</accession>
<dbReference type="SUPFAM" id="SSF53335">
    <property type="entry name" value="S-adenosyl-L-methionine-dependent methyltransferases"/>
    <property type="match status" value="1"/>
</dbReference>
<proteinExistence type="predicted"/>
<dbReference type="PATRIC" id="fig|1218508.4.peg.1431"/>
<dbReference type="NCBIfam" id="TIGR02469">
    <property type="entry name" value="CbiT"/>
    <property type="match status" value="1"/>
</dbReference>
<evidence type="ECO:0000256" key="2">
    <source>
        <dbReference type="ARBA" id="ARBA00022573"/>
    </source>
</evidence>
<dbReference type="Gene3D" id="3.40.50.150">
    <property type="entry name" value="Vaccinia Virus protein VP39"/>
    <property type="match status" value="1"/>
</dbReference>
<evidence type="ECO:0000256" key="4">
    <source>
        <dbReference type="ARBA" id="ARBA00022679"/>
    </source>
</evidence>
<keyword evidence="5" id="KW-0949">S-adenosyl-L-methionine</keyword>
<dbReference type="PANTHER" id="PTHR43182:SF1">
    <property type="entry name" value="COBALT-PRECORRIN-7 C(5)-METHYLTRANSFERASE"/>
    <property type="match status" value="1"/>
</dbReference>
<evidence type="ECO:0000256" key="3">
    <source>
        <dbReference type="ARBA" id="ARBA00022603"/>
    </source>
</evidence>
<keyword evidence="2" id="KW-0169">Cobalamin biosynthesis</keyword>
<dbReference type="PANTHER" id="PTHR43182">
    <property type="entry name" value="COBALT-PRECORRIN-6B C(15)-METHYLTRANSFERASE (DECARBOXYLATING)"/>
    <property type="match status" value="1"/>
</dbReference>
<dbReference type="InterPro" id="IPR014008">
    <property type="entry name" value="Cbl_synth_MTase_CbiT"/>
</dbReference>
<dbReference type="UniPathway" id="UPA00148"/>
<dbReference type="InterPro" id="IPR029063">
    <property type="entry name" value="SAM-dependent_MTases_sf"/>
</dbReference>
<dbReference type="EMBL" id="JXBZ01000009">
    <property type="protein sequence ID" value="KJY48379.1"/>
    <property type="molecule type" value="Genomic_DNA"/>
</dbReference>
<evidence type="ECO:0000313" key="8">
    <source>
        <dbReference type="Proteomes" id="UP000033695"/>
    </source>
</evidence>
<dbReference type="OrthoDB" id="9780707at2"/>
<reference evidence="7 8" key="1">
    <citation type="submission" date="2014-12" db="EMBL/GenBank/DDBJ databases">
        <title>Comparative genomics of the lactic acid bacteria isolated from the honey bee gut.</title>
        <authorList>
            <person name="Ellegaard K.M."/>
            <person name="Tamarit D."/>
            <person name="Javelind E."/>
            <person name="Olofsson T."/>
            <person name="Andersson S.G."/>
            <person name="Vasquez A."/>
        </authorList>
    </citation>
    <scope>NUCLEOTIDE SEQUENCE [LARGE SCALE GENOMIC DNA]</scope>
    <source>
        <strain evidence="7 8">Hon2</strain>
    </source>
</reference>
<dbReference type="GO" id="GO:0008276">
    <property type="term" value="F:protein methyltransferase activity"/>
    <property type="evidence" value="ECO:0007669"/>
    <property type="project" value="InterPro"/>
</dbReference>
<evidence type="ECO:0000256" key="1">
    <source>
        <dbReference type="ARBA" id="ARBA00004953"/>
    </source>
</evidence>
<dbReference type="GO" id="GO:0009236">
    <property type="term" value="P:cobalamin biosynthetic process"/>
    <property type="evidence" value="ECO:0007669"/>
    <property type="project" value="UniProtKB-UniPathway"/>
</dbReference>
<dbReference type="InterPro" id="IPR007848">
    <property type="entry name" value="Small_mtfrase_dom"/>
</dbReference>
<sequence length="186" mass="20434">MRDEDFLRNKVPMTKSEVRAVSIDKLQLLNKKTFLDIGAGTGSISIQAAHDFPDLQVTAIERNASGLEIIKQNMAKFCIKNIDLIAGNAPEAIPDKIYDAIFVGGSGSNLESILRFASEHLNSAGSLVLNFILLENALKAQKILAELQFTKSEIIEVAVSQWHQLGKGHYFKPNNPTIIMNAIKGE</sequence>